<evidence type="ECO:0000256" key="4">
    <source>
        <dbReference type="ARBA" id="ARBA00022475"/>
    </source>
</evidence>
<evidence type="ECO:0000256" key="9">
    <source>
        <dbReference type="ARBA" id="ARBA00023065"/>
    </source>
</evidence>
<keyword evidence="8" id="KW-0915">Sodium</keyword>
<feature type="transmembrane region" description="Helical" evidence="12">
    <location>
        <begin position="377"/>
        <end position="394"/>
    </location>
</feature>
<name>A0A382GDS3_9ZZZZ</name>
<keyword evidence="4" id="KW-1003">Cell membrane</keyword>
<dbReference type="GO" id="GO:0005886">
    <property type="term" value="C:plasma membrane"/>
    <property type="evidence" value="ECO:0007669"/>
    <property type="project" value="UniProtKB-SubCell"/>
</dbReference>
<evidence type="ECO:0000256" key="8">
    <source>
        <dbReference type="ARBA" id="ARBA00023053"/>
    </source>
</evidence>
<feature type="transmembrane region" description="Helical" evidence="12">
    <location>
        <begin position="196"/>
        <end position="221"/>
    </location>
</feature>
<dbReference type="GO" id="GO:0006814">
    <property type="term" value="P:sodium ion transport"/>
    <property type="evidence" value="ECO:0007669"/>
    <property type="project" value="UniProtKB-KW"/>
</dbReference>
<dbReference type="InterPro" id="IPR038377">
    <property type="entry name" value="Na/Glc_symporter_sf"/>
</dbReference>
<dbReference type="PANTHER" id="PTHR48086">
    <property type="entry name" value="SODIUM/PROLINE SYMPORTER-RELATED"/>
    <property type="match status" value="1"/>
</dbReference>
<keyword evidence="7 12" id="KW-1133">Transmembrane helix</keyword>
<dbReference type="PROSITE" id="PS50283">
    <property type="entry name" value="NA_SOLUT_SYMP_3"/>
    <property type="match status" value="1"/>
</dbReference>
<evidence type="ECO:0000256" key="12">
    <source>
        <dbReference type="SAM" id="Phobius"/>
    </source>
</evidence>
<feature type="transmembrane region" description="Helical" evidence="12">
    <location>
        <begin position="79"/>
        <end position="98"/>
    </location>
</feature>
<keyword evidence="5 12" id="KW-0812">Transmembrane</keyword>
<dbReference type="GO" id="GO:0015293">
    <property type="term" value="F:symporter activity"/>
    <property type="evidence" value="ECO:0007669"/>
    <property type="project" value="UniProtKB-KW"/>
</dbReference>
<comment type="subcellular location">
    <subcellularLocation>
        <location evidence="1">Cell membrane</location>
        <topology evidence="1">Multi-pass membrane protein</topology>
    </subcellularLocation>
</comment>
<organism evidence="13">
    <name type="scientific">marine metagenome</name>
    <dbReference type="NCBI Taxonomy" id="408172"/>
    <lineage>
        <taxon>unclassified sequences</taxon>
        <taxon>metagenomes</taxon>
        <taxon>ecological metagenomes</taxon>
    </lineage>
</organism>
<evidence type="ECO:0008006" key="14">
    <source>
        <dbReference type="Google" id="ProtNLM"/>
    </source>
</evidence>
<proteinExistence type="inferred from homology"/>
<dbReference type="AlphaFoldDB" id="A0A382GDS3"/>
<feature type="transmembrane region" description="Helical" evidence="12">
    <location>
        <begin position="327"/>
        <end position="357"/>
    </location>
</feature>
<dbReference type="InterPro" id="IPR050277">
    <property type="entry name" value="Sodium:Solute_Symporter"/>
</dbReference>
<accession>A0A382GDS3</accession>
<evidence type="ECO:0000313" key="13">
    <source>
        <dbReference type="EMBL" id="SVB73376.1"/>
    </source>
</evidence>
<protein>
    <recommendedName>
        <fullName evidence="14">Sodium:solute symporter family protein</fullName>
    </recommendedName>
</protein>
<feature type="non-terminal residue" evidence="13">
    <location>
        <position position="434"/>
    </location>
</feature>
<reference evidence="13" key="1">
    <citation type="submission" date="2018-05" db="EMBL/GenBank/DDBJ databases">
        <authorList>
            <person name="Lanie J.A."/>
            <person name="Ng W.-L."/>
            <person name="Kazmierczak K.M."/>
            <person name="Andrzejewski T.M."/>
            <person name="Davidsen T.M."/>
            <person name="Wayne K.J."/>
            <person name="Tettelin H."/>
            <person name="Glass J.I."/>
            <person name="Rusch D."/>
            <person name="Podicherti R."/>
            <person name="Tsui H.-C.T."/>
            <person name="Winkler M.E."/>
        </authorList>
    </citation>
    <scope>NUCLEOTIDE SEQUENCE</scope>
</reference>
<dbReference type="Gene3D" id="1.20.1730.10">
    <property type="entry name" value="Sodium/glucose cotransporter"/>
    <property type="match status" value="1"/>
</dbReference>
<dbReference type="InterPro" id="IPR001734">
    <property type="entry name" value="Na/solute_symporter"/>
</dbReference>
<dbReference type="EMBL" id="UINC01054994">
    <property type="protein sequence ID" value="SVB73376.1"/>
    <property type="molecule type" value="Genomic_DNA"/>
</dbReference>
<feature type="transmembrane region" description="Helical" evidence="12">
    <location>
        <begin position="280"/>
        <end position="301"/>
    </location>
</feature>
<evidence type="ECO:0000256" key="11">
    <source>
        <dbReference type="ARBA" id="ARBA00023201"/>
    </source>
</evidence>
<evidence type="ECO:0000256" key="5">
    <source>
        <dbReference type="ARBA" id="ARBA00022692"/>
    </source>
</evidence>
<feature type="transmembrane region" description="Helical" evidence="12">
    <location>
        <begin position="125"/>
        <end position="144"/>
    </location>
</feature>
<keyword evidence="9" id="KW-0406">Ion transport</keyword>
<feature type="transmembrane region" description="Helical" evidence="12">
    <location>
        <begin position="6"/>
        <end position="29"/>
    </location>
</feature>
<evidence type="ECO:0000256" key="7">
    <source>
        <dbReference type="ARBA" id="ARBA00022989"/>
    </source>
</evidence>
<keyword evidence="6" id="KW-0769">Symport</keyword>
<gene>
    <name evidence="13" type="ORF">METZ01_LOCUS226230</name>
</gene>
<keyword evidence="10 12" id="KW-0472">Membrane</keyword>
<feature type="transmembrane region" description="Helical" evidence="12">
    <location>
        <begin position="150"/>
        <end position="176"/>
    </location>
</feature>
<dbReference type="PANTHER" id="PTHR48086:SF3">
    <property type="entry name" value="SODIUM_PROLINE SYMPORTER"/>
    <property type="match status" value="1"/>
</dbReference>
<evidence type="ECO:0000256" key="3">
    <source>
        <dbReference type="ARBA" id="ARBA00022448"/>
    </source>
</evidence>
<feature type="transmembrane region" description="Helical" evidence="12">
    <location>
        <begin position="41"/>
        <end position="59"/>
    </location>
</feature>
<keyword evidence="3" id="KW-0813">Transport</keyword>
<sequence length="434" mass="47559">MESAALLNTGGIIFMGLCLFSLIGVGLAGRLARKENSMSDFYLAGRGMGVFVLFLTLYATQYSGNTMIGFSGRAYRQGFTTLVAVTFMCAIIGLYLIYAPRLYRLSKKHDYITLGDFIQHRFQSIALTMAVTITALVALGNYILTNLKAIGFIVVAATGGQVSFIQGIIFLSLIMVIYETLGGMRSVAWTDMIQGILLLLGVVLIFIAIQVQYGGLSTATVQLQTMRPDFLQSPDWAGKRLWLSTIIVVALGISVYPHAIQRIYSARDEATLRRSFQLMVFMPLVTTFFMIVVGVVGAAQITGLNRQGSEQISMLLLNNLAQQIPDISWLLVIFISAAVAAIMSTVDSALLAISSLVTQDLYRKVRPEASQSHLTKVGKIVSWLVMAVAVLLAIQLPQTIWQLFQIKLELLCQIAPAIYLGVHIKSVSSKSIFR</sequence>
<evidence type="ECO:0000256" key="6">
    <source>
        <dbReference type="ARBA" id="ARBA00022847"/>
    </source>
</evidence>
<evidence type="ECO:0000256" key="10">
    <source>
        <dbReference type="ARBA" id="ARBA00023136"/>
    </source>
</evidence>
<dbReference type="Pfam" id="PF00474">
    <property type="entry name" value="SSF"/>
    <property type="match status" value="1"/>
</dbReference>
<comment type="similarity">
    <text evidence="2">Belongs to the sodium:solute symporter (SSF) (TC 2.A.21) family.</text>
</comment>
<evidence type="ECO:0000256" key="2">
    <source>
        <dbReference type="ARBA" id="ARBA00006434"/>
    </source>
</evidence>
<feature type="transmembrane region" description="Helical" evidence="12">
    <location>
        <begin position="241"/>
        <end position="259"/>
    </location>
</feature>
<keyword evidence="11" id="KW-0739">Sodium transport</keyword>
<evidence type="ECO:0000256" key="1">
    <source>
        <dbReference type="ARBA" id="ARBA00004651"/>
    </source>
</evidence>
<dbReference type="CDD" id="cd10322">
    <property type="entry name" value="SLC5sbd"/>
    <property type="match status" value="1"/>
</dbReference>